<dbReference type="RefSeq" id="WP_069111105.1">
    <property type="nucleotide sequence ID" value="NZ_FNUC01000003.1"/>
</dbReference>
<evidence type="ECO:0000313" key="2">
    <source>
        <dbReference type="EMBL" id="SEE48934.1"/>
    </source>
</evidence>
<reference evidence="3" key="1">
    <citation type="submission" date="2016-10" db="EMBL/GenBank/DDBJ databases">
        <authorList>
            <person name="Varghese N."/>
            <person name="Submissions S."/>
        </authorList>
    </citation>
    <scope>NUCLEOTIDE SEQUENCE [LARGE SCALE GENOMIC DNA]</scope>
    <source>
        <strain evidence="3">DSM 45237</strain>
    </source>
</reference>
<dbReference type="EMBL" id="FNUC01000003">
    <property type="protein sequence ID" value="SEE48934.1"/>
    <property type="molecule type" value="Genomic_DNA"/>
</dbReference>
<feature type="compositionally biased region" description="Basic and acidic residues" evidence="1">
    <location>
        <begin position="298"/>
        <end position="307"/>
    </location>
</feature>
<dbReference type="Proteomes" id="UP000181980">
    <property type="component" value="Unassembled WGS sequence"/>
</dbReference>
<protein>
    <submittedName>
        <fullName evidence="2">Uncharacterized protein</fullName>
    </submittedName>
</protein>
<feature type="region of interest" description="Disordered" evidence="1">
    <location>
        <begin position="291"/>
        <end position="361"/>
    </location>
</feature>
<gene>
    <name evidence="2" type="ORF">SAMN04488561_1489</name>
</gene>
<dbReference type="OrthoDB" id="5102110at2"/>
<sequence length="361" mass="38453">MLDNEMAMNDPLVATVVALTAVARERHLTDAGERPFDVADELAEILAAVNARVGGTDELFAGQPATQRTALITSLIADGTERRPGPDRGSHEAVVSWAISAVTGLARQAVAYIGDDGRSPYPFADEFTDALDSVATRIGGITELFAGQPITPNMTTIAALLGQQLPDTLPAFRTEPVRMLLDVDDAFDRFGLRDRYHRALQGLSPAIHDDKLPEQTRRRAVAAADAVDAAYSAQKAAYTENYLATAAQVATNLGLHAPLEVILGHRGDPEAPAADPLTEAMSSELIAATVVPATGQAPRDHPGRRPGDLIGAEFPTINPNRQGHEPSPLAPTRHAAPAEDARPPTPRPHPHDESRRDGPHL</sequence>
<evidence type="ECO:0000313" key="3">
    <source>
        <dbReference type="Proteomes" id="UP000181980"/>
    </source>
</evidence>
<dbReference type="STRING" id="561176.SAMN04488561_1489"/>
<keyword evidence="3" id="KW-1185">Reference proteome</keyword>
<proteinExistence type="predicted"/>
<feature type="compositionally biased region" description="Basic and acidic residues" evidence="1">
    <location>
        <begin position="349"/>
        <end position="361"/>
    </location>
</feature>
<dbReference type="AlphaFoldDB" id="A0A1H5J8W9"/>
<name>A0A1H5J8W9_9ACTN</name>
<accession>A0A1H5J8W9</accession>
<evidence type="ECO:0000256" key="1">
    <source>
        <dbReference type="SAM" id="MobiDB-lite"/>
    </source>
</evidence>
<organism evidence="2 3">
    <name type="scientific">Jiangella alba</name>
    <dbReference type="NCBI Taxonomy" id="561176"/>
    <lineage>
        <taxon>Bacteria</taxon>
        <taxon>Bacillati</taxon>
        <taxon>Actinomycetota</taxon>
        <taxon>Actinomycetes</taxon>
        <taxon>Jiangellales</taxon>
        <taxon>Jiangellaceae</taxon>
        <taxon>Jiangella</taxon>
    </lineage>
</organism>